<dbReference type="SUPFAM" id="SSF51430">
    <property type="entry name" value="NAD(P)-linked oxidoreductase"/>
    <property type="match status" value="1"/>
</dbReference>
<dbReference type="InterPro" id="IPR036812">
    <property type="entry name" value="NAD(P)_OxRdtase_dom_sf"/>
</dbReference>
<evidence type="ECO:0000313" key="5">
    <source>
        <dbReference type="EMBL" id="EHP45381.1"/>
    </source>
</evidence>
<dbReference type="eggNOG" id="COG0656">
    <property type="taxonomic scope" value="Bacteria"/>
</dbReference>
<reference evidence="5 6" key="1">
    <citation type="submission" date="2012-01" db="EMBL/GenBank/DDBJ databases">
        <title>The Genome Sequence of Odoribacter laneus YIT 12061.</title>
        <authorList>
            <consortium name="The Broad Institute Genome Sequencing Platform"/>
            <person name="Earl A."/>
            <person name="Ward D."/>
            <person name="Feldgarden M."/>
            <person name="Gevers D."/>
            <person name="Morotomi M."/>
            <person name="Young S.K."/>
            <person name="Zeng Q."/>
            <person name="Gargeya S."/>
            <person name="Fitzgerald M."/>
            <person name="Haas B."/>
            <person name="Abouelleil A."/>
            <person name="Alvarado L."/>
            <person name="Arachchi H.M."/>
            <person name="Berlin A."/>
            <person name="Chapman S.B."/>
            <person name="Gearin G."/>
            <person name="Goldberg J."/>
            <person name="Griggs A."/>
            <person name="Gujja S."/>
            <person name="Hansen M."/>
            <person name="Heiman D."/>
            <person name="Howarth C."/>
            <person name="Larimer J."/>
            <person name="Lui A."/>
            <person name="MacDonald P.J.P."/>
            <person name="McCowen C."/>
            <person name="Montmayeur A."/>
            <person name="Murphy C."/>
            <person name="Neiman D."/>
            <person name="Pearson M."/>
            <person name="Priest M."/>
            <person name="Roberts A."/>
            <person name="Saif S."/>
            <person name="Shea T."/>
            <person name="Sisk P."/>
            <person name="Stolte C."/>
            <person name="Sykes S."/>
            <person name="Wortman J."/>
            <person name="Nusbaum C."/>
            <person name="Birren B."/>
        </authorList>
    </citation>
    <scope>NUCLEOTIDE SEQUENCE [LARGE SCALE GENOMIC DNA]</scope>
    <source>
        <strain evidence="5 6">YIT 12061</strain>
    </source>
</reference>
<feature type="site" description="Lowers pKa of active site Tyr" evidence="3">
    <location>
        <position position="79"/>
    </location>
</feature>
<comment type="caution">
    <text evidence="5">The sequence shown here is derived from an EMBL/GenBank/DDBJ whole genome shotgun (WGS) entry which is preliminary data.</text>
</comment>
<feature type="active site" description="Proton donor" evidence="1">
    <location>
        <position position="54"/>
    </location>
</feature>
<dbReference type="AlphaFoldDB" id="H1DKS1"/>
<evidence type="ECO:0000259" key="4">
    <source>
        <dbReference type="Pfam" id="PF00248"/>
    </source>
</evidence>
<evidence type="ECO:0000256" key="2">
    <source>
        <dbReference type="PIRSR" id="PIRSR000097-2"/>
    </source>
</evidence>
<keyword evidence="6" id="KW-1185">Reference proteome</keyword>
<name>H1DKS1_9BACT</name>
<dbReference type="PATRIC" id="fig|742817.3.peg.3054"/>
<dbReference type="RefSeq" id="WP_009138000.1">
    <property type="nucleotide sequence ID" value="NZ_JH594598.1"/>
</dbReference>
<dbReference type="EMBL" id="ADMC01000032">
    <property type="protein sequence ID" value="EHP45381.1"/>
    <property type="molecule type" value="Genomic_DNA"/>
</dbReference>
<proteinExistence type="predicted"/>
<protein>
    <recommendedName>
        <fullName evidence="4">NADP-dependent oxidoreductase domain-containing protein</fullName>
    </recommendedName>
</protein>
<dbReference type="InterPro" id="IPR020471">
    <property type="entry name" value="AKR"/>
</dbReference>
<accession>H1DKS1</accession>
<gene>
    <name evidence="5" type="ORF">HMPREF9449_02857</name>
</gene>
<dbReference type="PANTHER" id="PTHR43638">
    <property type="entry name" value="OXIDOREDUCTASE, ALDO/KETO REDUCTASE FAMILY PROTEIN"/>
    <property type="match status" value="1"/>
</dbReference>
<evidence type="ECO:0000256" key="3">
    <source>
        <dbReference type="PIRSR" id="PIRSR000097-3"/>
    </source>
</evidence>
<dbReference type="CDD" id="cd19138">
    <property type="entry name" value="AKR_YeaE"/>
    <property type="match status" value="1"/>
</dbReference>
<organism evidence="5 6">
    <name type="scientific">Odoribacter laneus YIT 12061</name>
    <dbReference type="NCBI Taxonomy" id="742817"/>
    <lineage>
        <taxon>Bacteria</taxon>
        <taxon>Pseudomonadati</taxon>
        <taxon>Bacteroidota</taxon>
        <taxon>Bacteroidia</taxon>
        <taxon>Bacteroidales</taxon>
        <taxon>Odoribacteraceae</taxon>
        <taxon>Odoribacter</taxon>
    </lineage>
</organism>
<dbReference type="Gene3D" id="3.20.20.100">
    <property type="entry name" value="NADP-dependent oxidoreductase domain"/>
    <property type="match status" value="1"/>
</dbReference>
<dbReference type="Pfam" id="PF00248">
    <property type="entry name" value="Aldo_ket_red"/>
    <property type="match status" value="1"/>
</dbReference>
<feature type="binding site" evidence="2">
    <location>
        <position position="112"/>
    </location>
    <ligand>
        <name>substrate</name>
    </ligand>
</feature>
<sequence length="278" mass="31532">MKKEIIFRNQVTVPVLGQGTWNMGENAFKKAEELKVLQKGIELGMTAIDTAEIYGEGRSEILVGEAIKGLREKVFLISKIAPSHASHRGTRIACENSLKRLKTDYLDLYLLHWKSRIPINETICALQELQKEGKIKQWGVSNMDTADMEEIYALPEGNNCGANEVLYNLTRRGIEYDLLPWCQKNHLPLIAYSPIEQGRLLNHSGLKAIADKHSATPSQIALAWICRHPDVLAIPQTSSLEHLEENFKSLSIRLTEEDLTELDRYFPAPTQKKRLEMI</sequence>
<dbReference type="PRINTS" id="PR00069">
    <property type="entry name" value="ALDKETRDTASE"/>
</dbReference>
<evidence type="ECO:0000313" key="6">
    <source>
        <dbReference type="Proteomes" id="UP000004892"/>
    </source>
</evidence>
<dbReference type="GO" id="GO:0016491">
    <property type="term" value="F:oxidoreductase activity"/>
    <property type="evidence" value="ECO:0007669"/>
    <property type="project" value="InterPro"/>
</dbReference>
<dbReference type="HOGENOM" id="CLU_023205_2_3_10"/>
<dbReference type="GeneID" id="98070381"/>
<feature type="domain" description="NADP-dependent oxidoreductase" evidence="4">
    <location>
        <begin position="16"/>
        <end position="264"/>
    </location>
</feature>
<dbReference type="PANTHER" id="PTHR43638:SF3">
    <property type="entry name" value="ALDEHYDE REDUCTASE"/>
    <property type="match status" value="1"/>
</dbReference>
<dbReference type="InterPro" id="IPR023210">
    <property type="entry name" value="NADP_OxRdtase_dom"/>
</dbReference>
<dbReference type="STRING" id="742817.HMPREF9449_02857"/>
<dbReference type="Proteomes" id="UP000004892">
    <property type="component" value="Unassembled WGS sequence"/>
</dbReference>
<evidence type="ECO:0000256" key="1">
    <source>
        <dbReference type="PIRSR" id="PIRSR000097-1"/>
    </source>
</evidence>
<dbReference type="PIRSF" id="PIRSF000097">
    <property type="entry name" value="AKR"/>
    <property type="match status" value="1"/>
</dbReference>